<feature type="domain" description="DEAD-box RNA helicase Q" evidence="11">
    <location>
        <begin position="12"/>
        <end position="40"/>
    </location>
</feature>
<dbReference type="PROSITE" id="PS51195">
    <property type="entry name" value="Q_MOTIF"/>
    <property type="match status" value="1"/>
</dbReference>
<dbReference type="GO" id="GO:0005829">
    <property type="term" value="C:cytosol"/>
    <property type="evidence" value="ECO:0007669"/>
    <property type="project" value="TreeGrafter"/>
</dbReference>
<feature type="domain" description="Helicase ATP-binding" evidence="9">
    <location>
        <begin position="43"/>
        <end position="229"/>
    </location>
</feature>
<proteinExistence type="inferred from homology"/>
<dbReference type="PANTHER" id="PTHR47959:SF8">
    <property type="entry name" value="RNA HELICASE"/>
    <property type="match status" value="1"/>
</dbReference>
<dbReference type="Gene3D" id="3.40.50.300">
    <property type="entry name" value="P-loop containing nucleotide triphosphate hydrolases"/>
    <property type="match status" value="2"/>
</dbReference>
<dbReference type="InterPro" id="IPR014001">
    <property type="entry name" value="Helicase_ATP-bd"/>
</dbReference>
<dbReference type="CDD" id="cd18787">
    <property type="entry name" value="SF2_C_DEAD"/>
    <property type="match status" value="1"/>
</dbReference>
<keyword evidence="3 7" id="KW-0347">Helicase</keyword>
<evidence type="ECO:0000256" key="8">
    <source>
        <dbReference type="SAM" id="MobiDB-lite"/>
    </source>
</evidence>
<evidence type="ECO:0000259" key="9">
    <source>
        <dbReference type="PROSITE" id="PS51192"/>
    </source>
</evidence>
<evidence type="ECO:0000256" key="3">
    <source>
        <dbReference type="ARBA" id="ARBA00022806"/>
    </source>
</evidence>
<feature type="domain" description="Helicase C-terminal" evidence="10">
    <location>
        <begin position="267"/>
        <end position="424"/>
    </location>
</feature>
<sequence>MASKTGPNQYAPGFSPLSIPFPLLKGIHFMGYNQPTPIQKKCIPILNSGRDVVAMARTGCGKTAAFVIPLLMKLNCTHSARVGVRGLIIAPTRELASQIHVFIESLCRKAHLSLRSACVLGGDSISEQFSMLMSNPDILIGTPGRLLHLLAEVSQSSKDGSMADNFFNAIQLVILDEADRLFEDATSLAQISLLFSRIPASRQVALFSATMPSQLLGFSKTGLKDASLVRLDTEARLSDDLKSYYFDVQVAEKPALLLALLEKRDSSLFDLYNPSEPGGLIFVSTRQIATLLSGILSEAGIKHGVLFGQMDAEARKIIVESFRANQIPFLIVTDVASRGIDIPSLQFVINYDFPATAKLFIHRTGRVARAGRSGTAISFVTIDERPYLMDLEAFLGISKLQLMRLVPFGDSETEDIKARVNDYIASNADLEPLPRVAEQSLLKYQRTRPKASPASYTRAKAIPSRELLPVYSGYSQLKSEGNSFLAQLAAFRPSETVFEAMRKGSKGQRSLINAPELSSIVALRNKKKNAKAITALVEEKDTASVDENCSKSSLFASNCLDLSFKDEKSFVNYAKKGAEYERGLDVSTFSLPEDEQTGSVRSVSGKKRLIRKWDAKKKKYIQREAAESPETILEKSLFGGRSTAKKGSSKQRIIGDVYRSWKKVTHQELPRVGSIETQNSTKRIERFPDFRGRKGGAKGSRYSKAPVKKSAVKSELRNPDQIIKARVKKAGIADRLAAKKEKGKARPPHAR</sequence>
<evidence type="ECO:0000256" key="1">
    <source>
        <dbReference type="ARBA" id="ARBA00022741"/>
    </source>
</evidence>
<dbReference type="EMBL" id="JMKJ01000609">
    <property type="protein sequence ID" value="KGG49978.1"/>
    <property type="molecule type" value="Genomic_DNA"/>
</dbReference>
<evidence type="ECO:0000256" key="5">
    <source>
        <dbReference type="ARBA" id="ARBA00022884"/>
    </source>
</evidence>
<dbReference type="GO" id="GO:0003723">
    <property type="term" value="F:RNA binding"/>
    <property type="evidence" value="ECO:0007669"/>
    <property type="project" value="UniProtKB-KW"/>
</dbReference>
<dbReference type="InterPro" id="IPR000629">
    <property type="entry name" value="RNA-helicase_DEAD-box_CS"/>
</dbReference>
<dbReference type="SMART" id="SM00490">
    <property type="entry name" value="HELICc"/>
    <property type="match status" value="1"/>
</dbReference>
<dbReference type="GO" id="GO:0003724">
    <property type="term" value="F:RNA helicase activity"/>
    <property type="evidence" value="ECO:0007669"/>
    <property type="project" value="InterPro"/>
</dbReference>
<dbReference type="PROSITE" id="PS51192">
    <property type="entry name" value="HELICASE_ATP_BIND_1"/>
    <property type="match status" value="1"/>
</dbReference>
<dbReference type="GO" id="GO:0016787">
    <property type="term" value="F:hydrolase activity"/>
    <property type="evidence" value="ECO:0007669"/>
    <property type="project" value="UniProtKB-KW"/>
</dbReference>
<dbReference type="RefSeq" id="XP_013236414.1">
    <property type="nucleotide sequence ID" value="XM_013380960.1"/>
</dbReference>
<dbReference type="SUPFAM" id="SSF52540">
    <property type="entry name" value="P-loop containing nucleoside triphosphate hydrolases"/>
    <property type="match status" value="1"/>
</dbReference>
<keyword evidence="4 7" id="KW-0067">ATP-binding</keyword>
<keyword evidence="5" id="KW-0694">RNA-binding</keyword>
<keyword evidence="1 7" id="KW-0547">Nucleotide-binding</keyword>
<dbReference type="OrthoDB" id="2194948at2759"/>
<name>A0A098VLN3_9MICR</name>
<dbReference type="Pfam" id="PF00270">
    <property type="entry name" value="DEAD"/>
    <property type="match status" value="1"/>
</dbReference>
<evidence type="ECO:0000256" key="4">
    <source>
        <dbReference type="ARBA" id="ARBA00022840"/>
    </source>
</evidence>
<comment type="similarity">
    <text evidence="7">Belongs to the DEAD box helicase family.</text>
</comment>
<keyword evidence="2 7" id="KW-0378">Hydrolase</keyword>
<evidence type="ECO:0000256" key="6">
    <source>
        <dbReference type="PROSITE-ProRule" id="PRU00552"/>
    </source>
</evidence>
<reference evidence="12 13" key="1">
    <citation type="submission" date="2014-04" db="EMBL/GenBank/DDBJ databases">
        <title>A new species of microsporidia sheds light on the evolution of extreme parasitism.</title>
        <authorList>
            <person name="Haag K.L."/>
            <person name="James T.Y."/>
            <person name="Larsson R."/>
            <person name="Schaer T.M."/>
            <person name="Refardt D."/>
            <person name="Pombert J.-F."/>
            <person name="Ebert D."/>
        </authorList>
    </citation>
    <scope>NUCLEOTIDE SEQUENCE [LARGE SCALE GENOMIC DNA]</scope>
    <source>
        <strain evidence="12 13">UGP3</strain>
        <tissue evidence="12">Spores</tissue>
    </source>
</reference>
<organism evidence="12 13">
    <name type="scientific">Mitosporidium daphniae</name>
    <dbReference type="NCBI Taxonomy" id="1485682"/>
    <lineage>
        <taxon>Eukaryota</taxon>
        <taxon>Fungi</taxon>
        <taxon>Fungi incertae sedis</taxon>
        <taxon>Microsporidia</taxon>
        <taxon>Mitosporidium</taxon>
    </lineage>
</organism>
<dbReference type="InterPro" id="IPR011545">
    <property type="entry name" value="DEAD/DEAH_box_helicase_dom"/>
</dbReference>
<dbReference type="VEuPathDB" id="MicrosporidiaDB:DI09_97p10"/>
<feature type="compositionally biased region" description="Basic residues" evidence="8">
    <location>
        <begin position="741"/>
        <end position="751"/>
    </location>
</feature>
<evidence type="ECO:0000313" key="12">
    <source>
        <dbReference type="EMBL" id="KGG49978.1"/>
    </source>
</evidence>
<accession>A0A098VLN3</accession>
<dbReference type="PROSITE" id="PS00039">
    <property type="entry name" value="DEAD_ATP_HELICASE"/>
    <property type="match status" value="1"/>
</dbReference>
<dbReference type="InterPro" id="IPR027417">
    <property type="entry name" value="P-loop_NTPase"/>
</dbReference>
<dbReference type="InterPro" id="IPR050079">
    <property type="entry name" value="DEAD_box_RNA_helicase"/>
</dbReference>
<gene>
    <name evidence="12" type="ORF">DI09_97p10</name>
</gene>
<dbReference type="PROSITE" id="PS51194">
    <property type="entry name" value="HELICASE_CTER"/>
    <property type="match status" value="1"/>
</dbReference>
<comment type="caution">
    <text evidence="12">The sequence shown here is derived from an EMBL/GenBank/DDBJ whole genome shotgun (WGS) entry which is preliminary data.</text>
</comment>
<dbReference type="PANTHER" id="PTHR47959">
    <property type="entry name" value="ATP-DEPENDENT RNA HELICASE RHLE-RELATED"/>
    <property type="match status" value="1"/>
</dbReference>
<feature type="region of interest" description="Disordered" evidence="8">
    <location>
        <begin position="689"/>
        <end position="716"/>
    </location>
</feature>
<evidence type="ECO:0000259" key="11">
    <source>
        <dbReference type="PROSITE" id="PS51195"/>
    </source>
</evidence>
<evidence type="ECO:0000259" key="10">
    <source>
        <dbReference type="PROSITE" id="PS51194"/>
    </source>
</evidence>
<feature type="region of interest" description="Disordered" evidence="8">
    <location>
        <begin position="731"/>
        <end position="751"/>
    </location>
</feature>
<dbReference type="HOGENOM" id="CLU_003041_5_2_1"/>
<dbReference type="InterPro" id="IPR001650">
    <property type="entry name" value="Helicase_C-like"/>
</dbReference>
<dbReference type="AlphaFoldDB" id="A0A098VLN3"/>
<protein>
    <submittedName>
        <fullName evidence="12">Uncharacterized protein</fullName>
    </submittedName>
</protein>
<dbReference type="SMART" id="SM00487">
    <property type="entry name" value="DEXDc"/>
    <property type="match status" value="1"/>
</dbReference>
<keyword evidence="13" id="KW-1185">Reference proteome</keyword>
<dbReference type="InterPro" id="IPR014014">
    <property type="entry name" value="RNA_helicase_DEAD_Q_motif"/>
</dbReference>
<evidence type="ECO:0000313" key="13">
    <source>
        <dbReference type="Proteomes" id="UP000029725"/>
    </source>
</evidence>
<evidence type="ECO:0000256" key="7">
    <source>
        <dbReference type="RuleBase" id="RU000492"/>
    </source>
</evidence>
<dbReference type="GO" id="GO:0005524">
    <property type="term" value="F:ATP binding"/>
    <property type="evidence" value="ECO:0007669"/>
    <property type="project" value="UniProtKB-KW"/>
</dbReference>
<dbReference type="Proteomes" id="UP000029725">
    <property type="component" value="Unassembled WGS sequence"/>
</dbReference>
<evidence type="ECO:0000256" key="2">
    <source>
        <dbReference type="ARBA" id="ARBA00022801"/>
    </source>
</evidence>
<feature type="short sequence motif" description="Q motif" evidence="6">
    <location>
        <begin position="12"/>
        <end position="40"/>
    </location>
</feature>
<dbReference type="Pfam" id="PF00271">
    <property type="entry name" value="Helicase_C"/>
    <property type="match status" value="1"/>
</dbReference>
<dbReference type="GeneID" id="25261128"/>